<dbReference type="PANTHER" id="PTHR31896">
    <property type="entry name" value="FAMILY REGULATORY PROTEIN, PUTATIVE (AFU_ORTHOLOGUE AFUA_3G14730)-RELATED"/>
    <property type="match status" value="1"/>
</dbReference>
<dbReference type="Proteomes" id="UP001168098">
    <property type="component" value="Unassembled WGS sequence"/>
</dbReference>
<protein>
    <submittedName>
        <fullName evidence="2">Uncharacterized protein</fullName>
    </submittedName>
</protein>
<evidence type="ECO:0000313" key="2">
    <source>
        <dbReference type="EMBL" id="KAJ9670702.1"/>
    </source>
</evidence>
<keyword evidence="1" id="KW-0808">Transferase</keyword>
<dbReference type="AlphaFoldDB" id="A0AA39D668"/>
<dbReference type="InterPro" id="IPR051283">
    <property type="entry name" value="Sec_Metabolite_Acyltrans"/>
</dbReference>
<comment type="caution">
    <text evidence="2">The sequence shown here is derived from an EMBL/GenBank/DDBJ whole genome shotgun (WGS) entry which is preliminary data.</text>
</comment>
<dbReference type="PANTHER" id="PTHR31896:SF43">
    <property type="entry name" value="PROTEIN ENHANCED PSEUDOMONAS SUSCEPTIBILITY 1"/>
    <property type="match status" value="1"/>
</dbReference>
<evidence type="ECO:0000313" key="3">
    <source>
        <dbReference type="Proteomes" id="UP001168098"/>
    </source>
</evidence>
<keyword evidence="3" id="KW-1185">Reference proteome</keyword>
<gene>
    <name evidence="2" type="ORF">PVL29_026935</name>
</gene>
<reference evidence="2 3" key="1">
    <citation type="journal article" date="2023" name="BMC Biotechnol.">
        <title>Vitis rotundifolia cv Carlos genome sequencing.</title>
        <authorList>
            <person name="Huff M."/>
            <person name="Hulse-Kemp A."/>
            <person name="Scheffler B."/>
            <person name="Youngblood R."/>
            <person name="Simpson S."/>
            <person name="Babiker E."/>
            <person name="Staton M."/>
        </authorList>
    </citation>
    <scope>NUCLEOTIDE SEQUENCE [LARGE SCALE GENOMIC DNA]</scope>
    <source>
        <tissue evidence="2">Leaf</tissue>
    </source>
</reference>
<evidence type="ECO:0000256" key="1">
    <source>
        <dbReference type="ARBA" id="ARBA00022679"/>
    </source>
</evidence>
<dbReference type="Gene3D" id="3.30.559.10">
    <property type="entry name" value="Chloramphenicol acetyltransferase-like domain"/>
    <property type="match status" value="2"/>
</dbReference>
<proteinExistence type="predicted"/>
<sequence length="437" mass="48289">MAEISIISTTLVGPVSTKEPTTRIELTPWELQFLPHGPIQKGLLFLKPTPPPQESSVIDHLKTSLSRTLDLFYPLAGRLGTTVNDDNTTYFFINCNGAGAQFVHAAADCVTVADILESVYVPRIVHSFFPLNGVRNSEGVSQPLLGVQVTELVDGIFIGCTINHSIADGASFWHFFNSWSEISRGSNEITLSPVLDRWFLDYAHYPIPIPQSMLASTNWPPSPPVQEKVLHFTKEKIAALKARANAEMGTDQISSLQALLALLWRSVTRSRRFPEDQECWYAFLIGMRPRMRPPLPQQYFGAAAQSGILKMKAGELLECGLGHAAWQMNKMFAAYTALEATNFLESWMKNPEPFSAINLIINNSLCASSSPRFNVYGTDFGWGRPIAVRSGGGNKPYGKTTLFQGADEGSIDIEACLFPETFEALMEDAEFMEAVTV</sequence>
<organism evidence="2 3">
    <name type="scientific">Vitis rotundifolia</name>
    <name type="common">Muscadine grape</name>
    <dbReference type="NCBI Taxonomy" id="103349"/>
    <lineage>
        <taxon>Eukaryota</taxon>
        <taxon>Viridiplantae</taxon>
        <taxon>Streptophyta</taxon>
        <taxon>Embryophyta</taxon>
        <taxon>Tracheophyta</taxon>
        <taxon>Spermatophyta</taxon>
        <taxon>Magnoliopsida</taxon>
        <taxon>eudicotyledons</taxon>
        <taxon>Gunneridae</taxon>
        <taxon>Pentapetalae</taxon>
        <taxon>rosids</taxon>
        <taxon>Vitales</taxon>
        <taxon>Vitaceae</taxon>
        <taxon>Viteae</taxon>
        <taxon>Vitis</taxon>
    </lineage>
</organism>
<name>A0AA39D668_VITRO</name>
<accession>A0AA39D668</accession>
<dbReference type="GO" id="GO:0016740">
    <property type="term" value="F:transferase activity"/>
    <property type="evidence" value="ECO:0007669"/>
    <property type="project" value="UniProtKB-KW"/>
</dbReference>
<dbReference type="InterPro" id="IPR023213">
    <property type="entry name" value="CAT-like_dom_sf"/>
</dbReference>
<dbReference type="Pfam" id="PF02458">
    <property type="entry name" value="Transferase"/>
    <property type="match status" value="1"/>
</dbReference>
<dbReference type="EMBL" id="JARBHA010000020">
    <property type="protein sequence ID" value="KAJ9670702.1"/>
    <property type="molecule type" value="Genomic_DNA"/>
</dbReference>